<reference evidence="2 3" key="1">
    <citation type="journal article" date="2024" name="G3 (Bethesda)">
        <title>Genome assembly of Hibiscus sabdariffa L. provides insights into metabolisms of medicinal natural products.</title>
        <authorList>
            <person name="Kim T."/>
        </authorList>
    </citation>
    <scope>NUCLEOTIDE SEQUENCE [LARGE SCALE GENOMIC DNA]</scope>
    <source>
        <strain evidence="2">TK-2024</strain>
        <tissue evidence="2">Old leaves</tissue>
    </source>
</reference>
<dbReference type="EMBL" id="JBBPBN010000054">
    <property type="protein sequence ID" value="KAK8990450.1"/>
    <property type="molecule type" value="Genomic_DNA"/>
</dbReference>
<proteinExistence type="predicted"/>
<protein>
    <submittedName>
        <fullName evidence="2">Uncharacterized protein</fullName>
    </submittedName>
</protein>
<feature type="region of interest" description="Disordered" evidence="1">
    <location>
        <begin position="83"/>
        <end position="109"/>
    </location>
</feature>
<name>A0ABR2PQL2_9ROSI</name>
<feature type="region of interest" description="Disordered" evidence="1">
    <location>
        <begin position="19"/>
        <end position="57"/>
    </location>
</feature>
<dbReference type="Proteomes" id="UP001396334">
    <property type="component" value="Unassembled WGS sequence"/>
</dbReference>
<evidence type="ECO:0000313" key="2">
    <source>
        <dbReference type="EMBL" id="KAK8990450.1"/>
    </source>
</evidence>
<organism evidence="2 3">
    <name type="scientific">Hibiscus sabdariffa</name>
    <name type="common">roselle</name>
    <dbReference type="NCBI Taxonomy" id="183260"/>
    <lineage>
        <taxon>Eukaryota</taxon>
        <taxon>Viridiplantae</taxon>
        <taxon>Streptophyta</taxon>
        <taxon>Embryophyta</taxon>
        <taxon>Tracheophyta</taxon>
        <taxon>Spermatophyta</taxon>
        <taxon>Magnoliopsida</taxon>
        <taxon>eudicotyledons</taxon>
        <taxon>Gunneridae</taxon>
        <taxon>Pentapetalae</taxon>
        <taxon>rosids</taxon>
        <taxon>malvids</taxon>
        <taxon>Malvales</taxon>
        <taxon>Malvaceae</taxon>
        <taxon>Malvoideae</taxon>
        <taxon>Hibiscus</taxon>
    </lineage>
</organism>
<feature type="compositionally biased region" description="Polar residues" evidence="1">
    <location>
        <begin position="87"/>
        <end position="109"/>
    </location>
</feature>
<evidence type="ECO:0000313" key="3">
    <source>
        <dbReference type="Proteomes" id="UP001396334"/>
    </source>
</evidence>
<sequence>MTAQTLVIILRSTIDLLSEEEEEEEELKGRNCGHRNGGDNESKKGGDQVSKGQTFPCPVNRPNQFGCARDVVQLTNSTHLSLHLQDHTSGSQERQSTAGHVNTPQVGNEVTSEQEVLASDTIASEQEAQATVGDEISNNNMLGDVAEEFQGEINGQEADTCGDLVEEATCGELQAVLENQGNVADAETSGQCDGVSSSALHNLPSELAEVVNSQEARVCCVIG</sequence>
<evidence type="ECO:0000256" key="1">
    <source>
        <dbReference type="SAM" id="MobiDB-lite"/>
    </source>
</evidence>
<accession>A0ABR2PQL2</accession>
<keyword evidence="3" id="KW-1185">Reference proteome</keyword>
<comment type="caution">
    <text evidence="2">The sequence shown here is derived from an EMBL/GenBank/DDBJ whole genome shotgun (WGS) entry which is preliminary data.</text>
</comment>
<feature type="compositionally biased region" description="Basic and acidic residues" evidence="1">
    <location>
        <begin position="36"/>
        <end position="46"/>
    </location>
</feature>
<gene>
    <name evidence="2" type="ORF">V6N11_009151</name>
</gene>